<evidence type="ECO:0000313" key="3">
    <source>
        <dbReference type="Proteomes" id="UP000666915"/>
    </source>
</evidence>
<dbReference type="EMBL" id="JAGEOK010000008">
    <property type="protein sequence ID" value="MBO2438544.1"/>
    <property type="molecule type" value="Genomic_DNA"/>
</dbReference>
<dbReference type="RefSeq" id="WP_208266878.1">
    <property type="nucleotide sequence ID" value="NZ_BAAAGM010000012.1"/>
</dbReference>
<reference evidence="2 3" key="1">
    <citation type="submission" date="2021-03" db="EMBL/GenBank/DDBJ databases">
        <authorList>
            <person name="Kanchanasin P."/>
            <person name="Saeng-In P."/>
            <person name="Phongsopitanun W."/>
            <person name="Yuki M."/>
            <person name="Kudo T."/>
            <person name="Ohkuma M."/>
            <person name="Tanasupawat S."/>
        </authorList>
    </citation>
    <scope>NUCLEOTIDE SEQUENCE [LARGE SCALE GENOMIC DNA]</scope>
    <source>
        <strain evidence="2 3">L46</strain>
    </source>
</reference>
<comment type="caution">
    <text evidence="2">The sequence shown here is derived from an EMBL/GenBank/DDBJ whole genome shotgun (WGS) entry which is preliminary data.</text>
</comment>
<feature type="compositionally biased region" description="Basic and acidic residues" evidence="1">
    <location>
        <begin position="394"/>
        <end position="405"/>
    </location>
</feature>
<dbReference type="Gene3D" id="1.20.1260.20">
    <property type="entry name" value="PPE superfamily"/>
    <property type="match status" value="1"/>
</dbReference>
<dbReference type="InterPro" id="IPR038332">
    <property type="entry name" value="PPE_sf"/>
</dbReference>
<name>A0ABS3QX31_9ACTN</name>
<feature type="compositionally biased region" description="Gly residues" evidence="1">
    <location>
        <begin position="179"/>
        <end position="188"/>
    </location>
</feature>
<sequence length="452" mass="44859">MTDNMGSVPMRANAPAGSPAGYDLKSIEHYLQSTDPAAVTDAGQAYLRFAKAYERMTQSLAQVGHDLNEAWQGTDASAAQRRMRDLWTSSHMISVTAGDFGTAIERHGSEYLAWYKNSMPQPKTDAEARSWMQGANERISETWTALPPDISTGLSSPYIGHGDPLPTGGSGVPGAPAGASGGSGGAGSGPAAFSPHHGAVGGSNGSGGEVLPSTGTGHSSGAPLTVPSGQEAPGGGPQLGQSPNGSQGPASGVAPGGQGTDLSGASPPGSTGVGDTSPPSLTSPGSAPPMTTPQPFDGGKPGLGFSAGGALPPPGPIGPGLPGRTALGLPGGGYGLPEGGSRAEPGALDRNGVIGRGRLGPPTASQAGAAGEGPLARTGPAAMGPMTGAGGSPHGDRERERKSWLSEDADVWNEDAPVAPRVLGSESIRSQDGTGAKSGRAIRTGRPRRDDE</sequence>
<feature type="compositionally biased region" description="Polar residues" evidence="1">
    <location>
        <begin position="273"/>
        <end position="285"/>
    </location>
</feature>
<protein>
    <recommendedName>
        <fullName evidence="4">PPE family domain-containing protein</fullName>
    </recommendedName>
</protein>
<evidence type="ECO:0000256" key="1">
    <source>
        <dbReference type="SAM" id="MobiDB-lite"/>
    </source>
</evidence>
<organism evidence="2 3">
    <name type="scientific">Actinomadura nitritigenes</name>
    <dbReference type="NCBI Taxonomy" id="134602"/>
    <lineage>
        <taxon>Bacteria</taxon>
        <taxon>Bacillati</taxon>
        <taxon>Actinomycetota</taxon>
        <taxon>Actinomycetes</taxon>
        <taxon>Streptosporangiales</taxon>
        <taxon>Thermomonosporaceae</taxon>
        <taxon>Actinomadura</taxon>
    </lineage>
</organism>
<feature type="compositionally biased region" description="Gly residues" evidence="1">
    <location>
        <begin position="329"/>
        <end position="338"/>
    </location>
</feature>
<accession>A0ABS3QX31</accession>
<keyword evidence="3" id="KW-1185">Reference proteome</keyword>
<gene>
    <name evidence="2" type="ORF">J4557_13555</name>
</gene>
<evidence type="ECO:0008006" key="4">
    <source>
        <dbReference type="Google" id="ProtNLM"/>
    </source>
</evidence>
<dbReference type="Proteomes" id="UP000666915">
    <property type="component" value="Unassembled WGS sequence"/>
</dbReference>
<evidence type="ECO:0000313" key="2">
    <source>
        <dbReference type="EMBL" id="MBO2438544.1"/>
    </source>
</evidence>
<feature type="compositionally biased region" description="Polar residues" evidence="1">
    <location>
        <begin position="239"/>
        <end position="249"/>
    </location>
</feature>
<proteinExistence type="predicted"/>
<feature type="compositionally biased region" description="Gly residues" evidence="1">
    <location>
        <begin position="199"/>
        <end position="208"/>
    </location>
</feature>
<feature type="region of interest" description="Disordered" evidence="1">
    <location>
        <begin position="154"/>
        <end position="452"/>
    </location>
</feature>